<dbReference type="EMBL" id="MIGZ01000046">
    <property type="protein sequence ID" value="ODQ94213.1"/>
    <property type="molecule type" value="Genomic_DNA"/>
</dbReference>
<dbReference type="RefSeq" id="WP_069405073.1">
    <property type="nucleotide sequence ID" value="NZ_MIGZ01000046.1"/>
</dbReference>
<proteinExistence type="predicted"/>
<reference evidence="2" key="1">
    <citation type="submission" date="2016-09" db="EMBL/GenBank/DDBJ databases">
        <authorList>
            <person name="Greninger A.L."/>
            <person name="Jerome K.R."/>
            <person name="Mcnair B."/>
            <person name="Wallis C."/>
            <person name="Fang F."/>
        </authorList>
    </citation>
    <scope>NUCLEOTIDE SEQUENCE [LARGE SCALE GENOMIC DNA]</scope>
    <source>
        <strain evidence="2">M7</strain>
    </source>
</reference>
<dbReference type="Proteomes" id="UP000094243">
    <property type="component" value="Unassembled WGS sequence"/>
</dbReference>
<sequence>MKPLAGIPSDQVDGVRSTGDGDVTTLFASMARRHPDGADAEYLHWHTLDHRPEQHRLSAVRASMRLVSTPACRAARAVTHDAFDAVDHVMTYFFTDRSGLKGFNALSTALGDADRKLALLPPVQRGVYTVRGKVAAPRVKVGADVLPWWPVRGVYLLVETDAPTAEPLVDIDGVAGVWSAASHSVSANLASAPAGQTISYCFLDDDPERAAKRLRPALEKRWSEGNVEPLFAAPFHPVVPYEWDRYLP</sequence>
<organism evidence="1 2">
    <name type="scientific">Mycolicibacterium holsaticum</name>
    <dbReference type="NCBI Taxonomy" id="152142"/>
    <lineage>
        <taxon>Bacteria</taxon>
        <taxon>Bacillati</taxon>
        <taxon>Actinomycetota</taxon>
        <taxon>Actinomycetes</taxon>
        <taxon>Mycobacteriales</taxon>
        <taxon>Mycobacteriaceae</taxon>
        <taxon>Mycolicibacterium</taxon>
    </lineage>
</organism>
<dbReference type="OrthoDB" id="3666940at2"/>
<accession>A0A1E3RWB5</accession>
<evidence type="ECO:0000313" key="2">
    <source>
        <dbReference type="Proteomes" id="UP000094243"/>
    </source>
</evidence>
<name>A0A1E3RWB5_9MYCO</name>
<gene>
    <name evidence="1" type="ORF">BHQ17_10115</name>
</gene>
<evidence type="ECO:0000313" key="1">
    <source>
        <dbReference type="EMBL" id="ODQ94213.1"/>
    </source>
</evidence>
<keyword evidence="2" id="KW-1185">Reference proteome</keyword>
<dbReference type="AlphaFoldDB" id="A0A1E3RWB5"/>
<comment type="caution">
    <text evidence="1">The sequence shown here is derived from an EMBL/GenBank/DDBJ whole genome shotgun (WGS) entry which is preliminary data.</text>
</comment>
<protein>
    <submittedName>
        <fullName evidence="1">Uncharacterized protein</fullName>
    </submittedName>
</protein>